<dbReference type="Proteomes" id="UP000606044">
    <property type="component" value="Unassembled WGS sequence"/>
</dbReference>
<feature type="domain" description="Ketoreductase" evidence="3">
    <location>
        <begin position="6"/>
        <end position="181"/>
    </location>
</feature>
<dbReference type="SMART" id="SM00822">
    <property type="entry name" value="PKS_KR"/>
    <property type="match status" value="1"/>
</dbReference>
<dbReference type="InterPro" id="IPR020904">
    <property type="entry name" value="Sc_DH/Rdtase_CS"/>
</dbReference>
<dbReference type="EMBL" id="BMCT01000010">
    <property type="protein sequence ID" value="GGF84667.1"/>
    <property type="molecule type" value="Genomic_DNA"/>
</dbReference>
<comment type="similarity">
    <text evidence="1">Belongs to the short-chain dehydrogenases/reductases (SDR) family.</text>
</comment>
<dbReference type="PROSITE" id="PS00061">
    <property type="entry name" value="ADH_SHORT"/>
    <property type="match status" value="1"/>
</dbReference>
<dbReference type="Pfam" id="PF00106">
    <property type="entry name" value="adh_short"/>
    <property type="match status" value="1"/>
</dbReference>
<reference evidence="4" key="1">
    <citation type="journal article" date="2014" name="Int. J. Syst. Evol. Microbiol.">
        <title>Complete genome sequence of Corynebacterium casei LMG S-19264T (=DSM 44701T), isolated from a smear-ripened cheese.</title>
        <authorList>
            <consortium name="US DOE Joint Genome Institute (JGI-PGF)"/>
            <person name="Walter F."/>
            <person name="Albersmeier A."/>
            <person name="Kalinowski J."/>
            <person name="Ruckert C."/>
        </authorList>
    </citation>
    <scope>NUCLEOTIDE SEQUENCE</scope>
    <source>
        <strain evidence="4">CCM 7897</strain>
    </source>
</reference>
<dbReference type="RefSeq" id="WP_188583670.1">
    <property type="nucleotide sequence ID" value="NZ_BMCT01000010.1"/>
</dbReference>
<proteinExistence type="inferred from homology"/>
<dbReference type="PANTHER" id="PTHR44196:SF1">
    <property type="entry name" value="DEHYDROGENASE_REDUCTASE SDR FAMILY MEMBER 7B"/>
    <property type="match status" value="1"/>
</dbReference>
<name>A0A917CFI6_9HYPH</name>
<evidence type="ECO:0000256" key="1">
    <source>
        <dbReference type="ARBA" id="ARBA00006484"/>
    </source>
</evidence>
<dbReference type="Gene3D" id="3.40.50.720">
    <property type="entry name" value="NAD(P)-binding Rossmann-like Domain"/>
    <property type="match status" value="1"/>
</dbReference>
<dbReference type="InterPro" id="IPR036291">
    <property type="entry name" value="NAD(P)-bd_dom_sf"/>
</dbReference>
<accession>A0A917CFI6</accession>
<reference evidence="4" key="2">
    <citation type="submission" date="2020-09" db="EMBL/GenBank/DDBJ databases">
        <authorList>
            <person name="Sun Q."/>
            <person name="Sedlacek I."/>
        </authorList>
    </citation>
    <scope>NUCLEOTIDE SEQUENCE</scope>
    <source>
        <strain evidence="4">CCM 7897</strain>
    </source>
</reference>
<dbReference type="AlphaFoldDB" id="A0A917CFI6"/>
<evidence type="ECO:0000259" key="3">
    <source>
        <dbReference type="SMART" id="SM00822"/>
    </source>
</evidence>
<dbReference type="GO" id="GO:0016020">
    <property type="term" value="C:membrane"/>
    <property type="evidence" value="ECO:0007669"/>
    <property type="project" value="TreeGrafter"/>
</dbReference>
<sequence length="251" mass="27135">MNLTGRTILITGGTSGIGLALAEAFHQRGNQVIIAGRRQALLDEITAAHPGMHGHQIDMRDSAAITGLAEHVEALFPDLDMLVNNAGISQLEAWDEDTIDIDTSLATIETNILGVLRLTAALLPTISRQPSATILTTTSGLAFVPRSNYATYCASKAFLHSWLQSLRHQLRRKSIEVIELTPPYVQTQLAGPQQANDPAAMPLADYIAEVIALLDEPAPADGEILVERVKALRTAERRGVYREVFASLNPA</sequence>
<gene>
    <name evidence="4" type="ORF">GCM10007301_50810</name>
</gene>
<keyword evidence="2" id="KW-0560">Oxidoreductase</keyword>
<dbReference type="PRINTS" id="PR00081">
    <property type="entry name" value="GDHRDH"/>
</dbReference>
<protein>
    <submittedName>
        <fullName evidence="4">Oxidoreductase</fullName>
    </submittedName>
</protein>
<keyword evidence="5" id="KW-1185">Reference proteome</keyword>
<evidence type="ECO:0000256" key="2">
    <source>
        <dbReference type="ARBA" id="ARBA00023002"/>
    </source>
</evidence>
<dbReference type="PANTHER" id="PTHR44196">
    <property type="entry name" value="DEHYDROGENASE/REDUCTASE SDR FAMILY MEMBER 7B"/>
    <property type="match status" value="1"/>
</dbReference>
<comment type="caution">
    <text evidence="4">The sequence shown here is derived from an EMBL/GenBank/DDBJ whole genome shotgun (WGS) entry which is preliminary data.</text>
</comment>
<organism evidence="4 5">
    <name type="scientific">Azorhizobium oxalatiphilum</name>
    <dbReference type="NCBI Taxonomy" id="980631"/>
    <lineage>
        <taxon>Bacteria</taxon>
        <taxon>Pseudomonadati</taxon>
        <taxon>Pseudomonadota</taxon>
        <taxon>Alphaproteobacteria</taxon>
        <taxon>Hyphomicrobiales</taxon>
        <taxon>Xanthobacteraceae</taxon>
        <taxon>Azorhizobium</taxon>
    </lineage>
</organism>
<dbReference type="GO" id="GO:0016491">
    <property type="term" value="F:oxidoreductase activity"/>
    <property type="evidence" value="ECO:0007669"/>
    <property type="project" value="UniProtKB-KW"/>
</dbReference>
<dbReference type="SUPFAM" id="SSF51735">
    <property type="entry name" value="NAD(P)-binding Rossmann-fold domains"/>
    <property type="match status" value="1"/>
</dbReference>
<dbReference type="InterPro" id="IPR002347">
    <property type="entry name" value="SDR_fam"/>
</dbReference>
<evidence type="ECO:0000313" key="4">
    <source>
        <dbReference type="EMBL" id="GGF84667.1"/>
    </source>
</evidence>
<evidence type="ECO:0000313" key="5">
    <source>
        <dbReference type="Proteomes" id="UP000606044"/>
    </source>
</evidence>
<dbReference type="InterPro" id="IPR057326">
    <property type="entry name" value="KR_dom"/>
</dbReference>